<proteinExistence type="predicted"/>
<gene>
    <name evidence="1" type="ORF">LCGC14_0431300</name>
</gene>
<reference evidence="1" key="1">
    <citation type="journal article" date="2015" name="Nature">
        <title>Complex archaea that bridge the gap between prokaryotes and eukaryotes.</title>
        <authorList>
            <person name="Spang A."/>
            <person name="Saw J.H."/>
            <person name="Jorgensen S.L."/>
            <person name="Zaremba-Niedzwiedzka K."/>
            <person name="Martijn J."/>
            <person name="Lind A.E."/>
            <person name="van Eijk R."/>
            <person name="Schleper C."/>
            <person name="Guy L."/>
            <person name="Ettema T.J."/>
        </authorList>
    </citation>
    <scope>NUCLEOTIDE SEQUENCE</scope>
</reference>
<accession>A0A0F9SN43</accession>
<dbReference type="AlphaFoldDB" id="A0A0F9SN43"/>
<sequence length="54" mass="6540">MAEQDKTPIREQIFKLLFPHARVKRQSDCVIIDQILVLTKHYYVEKERERRGRG</sequence>
<evidence type="ECO:0000313" key="1">
    <source>
        <dbReference type="EMBL" id="KKN70435.1"/>
    </source>
</evidence>
<dbReference type="EMBL" id="LAZR01000403">
    <property type="protein sequence ID" value="KKN70435.1"/>
    <property type="molecule type" value="Genomic_DNA"/>
</dbReference>
<name>A0A0F9SN43_9ZZZZ</name>
<organism evidence="1">
    <name type="scientific">marine sediment metagenome</name>
    <dbReference type="NCBI Taxonomy" id="412755"/>
    <lineage>
        <taxon>unclassified sequences</taxon>
        <taxon>metagenomes</taxon>
        <taxon>ecological metagenomes</taxon>
    </lineage>
</organism>
<comment type="caution">
    <text evidence="1">The sequence shown here is derived from an EMBL/GenBank/DDBJ whole genome shotgun (WGS) entry which is preliminary data.</text>
</comment>
<protein>
    <submittedName>
        <fullName evidence="1">Uncharacterized protein</fullName>
    </submittedName>
</protein>